<name>A0A9W9I044_9EURO</name>
<organism evidence="2 3">
    <name type="scientific">Penicillium canariense</name>
    <dbReference type="NCBI Taxonomy" id="189055"/>
    <lineage>
        <taxon>Eukaryota</taxon>
        <taxon>Fungi</taxon>
        <taxon>Dikarya</taxon>
        <taxon>Ascomycota</taxon>
        <taxon>Pezizomycotina</taxon>
        <taxon>Eurotiomycetes</taxon>
        <taxon>Eurotiomycetidae</taxon>
        <taxon>Eurotiales</taxon>
        <taxon>Aspergillaceae</taxon>
        <taxon>Penicillium</taxon>
    </lineage>
</organism>
<accession>A0A9W9I044</accession>
<proteinExistence type="predicted"/>
<dbReference type="AlphaFoldDB" id="A0A9W9I044"/>
<evidence type="ECO:0000256" key="1">
    <source>
        <dbReference type="SAM" id="MobiDB-lite"/>
    </source>
</evidence>
<protein>
    <submittedName>
        <fullName evidence="2">Uncharacterized protein</fullName>
    </submittedName>
</protein>
<reference evidence="2" key="1">
    <citation type="submission" date="2022-11" db="EMBL/GenBank/DDBJ databases">
        <authorList>
            <person name="Petersen C."/>
        </authorList>
    </citation>
    <scope>NUCLEOTIDE SEQUENCE</scope>
    <source>
        <strain evidence="2">IBT 26290</strain>
    </source>
</reference>
<dbReference type="RefSeq" id="XP_056542312.1">
    <property type="nucleotide sequence ID" value="XM_056689883.1"/>
</dbReference>
<dbReference type="GeneID" id="81429059"/>
<dbReference type="Proteomes" id="UP001149163">
    <property type="component" value="Unassembled WGS sequence"/>
</dbReference>
<evidence type="ECO:0000313" key="3">
    <source>
        <dbReference type="Proteomes" id="UP001149163"/>
    </source>
</evidence>
<dbReference type="EMBL" id="JAPQKN010000004">
    <property type="protein sequence ID" value="KAJ5160755.1"/>
    <property type="molecule type" value="Genomic_DNA"/>
</dbReference>
<sequence>MRVLACLCVPASFPAEDRRRTATWSDLGMTLGSTVSDREDDDITPSDPFTSQAAQAGRHLSTVAQRFAMMIPHIRASMGEHIWS</sequence>
<keyword evidence="3" id="KW-1185">Reference proteome</keyword>
<feature type="region of interest" description="Disordered" evidence="1">
    <location>
        <begin position="34"/>
        <end position="55"/>
    </location>
</feature>
<gene>
    <name evidence="2" type="ORF">N7482_007759</name>
</gene>
<comment type="caution">
    <text evidence="2">The sequence shown here is derived from an EMBL/GenBank/DDBJ whole genome shotgun (WGS) entry which is preliminary data.</text>
</comment>
<reference evidence="2" key="2">
    <citation type="journal article" date="2023" name="IMA Fungus">
        <title>Comparative genomic study of the Penicillium genus elucidates a diverse pangenome and 15 lateral gene transfer events.</title>
        <authorList>
            <person name="Petersen C."/>
            <person name="Sorensen T."/>
            <person name="Nielsen M.R."/>
            <person name="Sondergaard T.E."/>
            <person name="Sorensen J.L."/>
            <person name="Fitzpatrick D.A."/>
            <person name="Frisvad J.C."/>
            <person name="Nielsen K.L."/>
        </authorList>
    </citation>
    <scope>NUCLEOTIDE SEQUENCE</scope>
    <source>
        <strain evidence="2">IBT 26290</strain>
    </source>
</reference>
<evidence type="ECO:0000313" key="2">
    <source>
        <dbReference type="EMBL" id="KAJ5160755.1"/>
    </source>
</evidence>